<keyword evidence="2 8" id="KW-0963">Cytoplasm</keyword>
<dbReference type="Proteomes" id="UP000309016">
    <property type="component" value="Chromosome"/>
</dbReference>
<keyword evidence="3 8" id="KW-0436">Ligase</keyword>
<dbReference type="SUPFAM" id="SSF56037">
    <property type="entry name" value="PheT/TilS domain"/>
    <property type="match status" value="1"/>
</dbReference>
<dbReference type="EMBL" id="CP040812">
    <property type="protein sequence ID" value="QCY70919.1"/>
    <property type="molecule type" value="Genomic_DNA"/>
</dbReference>
<dbReference type="KEGG" id="afla:FHG64_16820"/>
<evidence type="ECO:0000256" key="1">
    <source>
        <dbReference type="ARBA" id="ARBA00004496"/>
    </source>
</evidence>
<dbReference type="GO" id="GO:0006400">
    <property type="term" value="P:tRNA modification"/>
    <property type="evidence" value="ECO:0007669"/>
    <property type="project" value="UniProtKB-UniRule"/>
</dbReference>
<dbReference type="SMART" id="SM00977">
    <property type="entry name" value="TilS_C"/>
    <property type="match status" value="1"/>
</dbReference>
<dbReference type="AlphaFoldDB" id="A0A5B7X6B6"/>
<dbReference type="SUPFAM" id="SSF52402">
    <property type="entry name" value="Adenine nucleotide alpha hydrolases-like"/>
    <property type="match status" value="1"/>
</dbReference>
<name>A0A5B7X6B6_9FLAO</name>
<evidence type="ECO:0000259" key="9">
    <source>
        <dbReference type="SMART" id="SM00977"/>
    </source>
</evidence>
<dbReference type="InterPro" id="IPR012094">
    <property type="entry name" value="tRNA_Ile_lys_synt"/>
</dbReference>
<dbReference type="InterPro" id="IPR011063">
    <property type="entry name" value="TilS/TtcA_N"/>
</dbReference>
<feature type="domain" description="Lysidine-tRNA(Ile) synthetase C-terminal" evidence="9">
    <location>
        <begin position="361"/>
        <end position="433"/>
    </location>
</feature>
<dbReference type="InterPro" id="IPR014729">
    <property type="entry name" value="Rossmann-like_a/b/a_fold"/>
</dbReference>
<comment type="domain">
    <text evidence="8">The N-terminal region contains the highly conserved SGGXDS motif, predicted to be a P-loop motif involved in ATP binding.</text>
</comment>
<evidence type="ECO:0000256" key="7">
    <source>
        <dbReference type="ARBA" id="ARBA00048539"/>
    </source>
</evidence>
<gene>
    <name evidence="8 10" type="primary">tilS</name>
    <name evidence="10" type="ORF">FHG64_16820</name>
</gene>
<dbReference type="CDD" id="cd01992">
    <property type="entry name" value="TilS_N"/>
    <property type="match status" value="1"/>
</dbReference>
<evidence type="ECO:0000313" key="10">
    <source>
        <dbReference type="EMBL" id="QCY70919.1"/>
    </source>
</evidence>
<comment type="function">
    <text evidence="8">Ligates lysine onto the cytidine present at position 34 of the AUA codon-specific tRNA(Ile) that contains the anticodon CAU, in an ATP-dependent manner. Cytidine is converted to lysidine, thus changing the amino acid specificity of the tRNA from methionine to isoleucine.</text>
</comment>
<dbReference type="Pfam" id="PF11734">
    <property type="entry name" value="TilS_C"/>
    <property type="match status" value="1"/>
</dbReference>
<dbReference type="GO" id="GO:0005737">
    <property type="term" value="C:cytoplasm"/>
    <property type="evidence" value="ECO:0007669"/>
    <property type="project" value="UniProtKB-SubCell"/>
</dbReference>
<dbReference type="NCBIfam" id="TIGR02433">
    <property type="entry name" value="lysidine_TilS_C"/>
    <property type="match status" value="1"/>
</dbReference>
<evidence type="ECO:0000256" key="5">
    <source>
        <dbReference type="ARBA" id="ARBA00022741"/>
    </source>
</evidence>
<dbReference type="PANTHER" id="PTHR43033">
    <property type="entry name" value="TRNA(ILE)-LYSIDINE SYNTHASE-RELATED"/>
    <property type="match status" value="1"/>
</dbReference>
<dbReference type="GO" id="GO:0032267">
    <property type="term" value="F:tRNA(Ile)-lysidine synthase activity"/>
    <property type="evidence" value="ECO:0007669"/>
    <property type="project" value="UniProtKB-EC"/>
</dbReference>
<evidence type="ECO:0000256" key="6">
    <source>
        <dbReference type="ARBA" id="ARBA00022840"/>
    </source>
</evidence>
<evidence type="ECO:0000313" key="11">
    <source>
        <dbReference type="Proteomes" id="UP000309016"/>
    </source>
</evidence>
<evidence type="ECO:0000256" key="4">
    <source>
        <dbReference type="ARBA" id="ARBA00022694"/>
    </source>
</evidence>
<comment type="catalytic activity">
    <reaction evidence="7 8">
        <text>cytidine(34) in tRNA(Ile2) + L-lysine + ATP = lysidine(34) in tRNA(Ile2) + AMP + diphosphate + H(+)</text>
        <dbReference type="Rhea" id="RHEA:43744"/>
        <dbReference type="Rhea" id="RHEA-COMP:10625"/>
        <dbReference type="Rhea" id="RHEA-COMP:10670"/>
        <dbReference type="ChEBI" id="CHEBI:15378"/>
        <dbReference type="ChEBI" id="CHEBI:30616"/>
        <dbReference type="ChEBI" id="CHEBI:32551"/>
        <dbReference type="ChEBI" id="CHEBI:33019"/>
        <dbReference type="ChEBI" id="CHEBI:82748"/>
        <dbReference type="ChEBI" id="CHEBI:83665"/>
        <dbReference type="ChEBI" id="CHEBI:456215"/>
        <dbReference type="EC" id="6.3.4.19"/>
    </reaction>
</comment>
<evidence type="ECO:0000256" key="2">
    <source>
        <dbReference type="ARBA" id="ARBA00022490"/>
    </source>
</evidence>
<dbReference type="InterPro" id="IPR012795">
    <property type="entry name" value="tRNA_Ile_lys_synt_N"/>
</dbReference>
<dbReference type="NCBIfam" id="TIGR02432">
    <property type="entry name" value="lysidine_TilS_N"/>
    <property type="match status" value="1"/>
</dbReference>
<proteinExistence type="inferred from homology"/>
<keyword evidence="11" id="KW-1185">Reference proteome</keyword>
<keyword evidence="6 8" id="KW-0067">ATP-binding</keyword>
<organism evidence="10 11">
    <name type="scientific">Antarcticibacterium flavum</name>
    <dbReference type="NCBI Taxonomy" id="2058175"/>
    <lineage>
        <taxon>Bacteria</taxon>
        <taxon>Pseudomonadati</taxon>
        <taxon>Bacteroidota</taxon>
        <taxon>Flavobacteriia</taxon>
        <taxon>Flavobacteriales</taxon>
        <taxon>Flavobacteriaceae</taxon>
        <taxon>Antarcticibacterium</taxon>
    </lineage>
</organism>
<keyword evidence="4 8" id="KW-0819">tRNA processing</keyword>
<sequence>MEKAFKNLIKSEFPDLGNARLLLAVSGGVDSVVLAHLCKKAKLDFSIAHCNFNLREDESEADEEFVMELGDALEVEVFSESFDTVKYAEEAGISIQMAARDLRYDWFEELRSTLKYDIILTAHHANDDLETFVINLVRGSGLEGFTGIKAQKNKIIRPFLKFSRREIESYARENHISWREDSSNASSKYMRNRIRHQVIPVLEELNPQLLQSFTLTQEHLQESFDLLEDYVGLLYSEIVSKTEYGYSLDIGILKKVPNTKAVLYHLLKTFGFSEWNDVHDLLIAQPGKMVFSPTHRLIRDREYLLLTEKPSETDDRIYEISEGEEIIMLPPGTFSIEEVKEIGETGPNLLYVEKQKLEYPLVLRKWQEGDHFYPFGMKGKKKISDFFKDKKLSLPEKENTWLLCSADRIVWVVNHRADGRFAVDDPSKEILKITYSL</sequence>
<dbReference type="GO" id="GO:0005524">
    <property type="term" value="F:ATP binding"/>
    <property type="evidence" value="ECO:0007669"/>
    <property type="project" value="UniProtKB-UniRule"/>
</dbReference>
<evidence type="ECO:0000256" key="3">
    <source>
        <dbReference type="ARBA" id="ARBA00022598"/>
    </source>
</evidence>
<protein>
    <recommendedName>
        <fullName evidence="8">tRNA(Ile)-lysidine synthase</fullName>
        <ecNumber evidence="8">6.3.4.19</ecNumber>
    </recommendedName>
    <alternativeName>
        <fullName evidence="8">tRNA(Ile)-2-lysyl-cytidine synthase</fullName>
    </alternativeName>
    <alternativeName>
        <fullName evidence="8">tRNA(Ile)-lysidine synthetase</fullName>
    </alternativeName>
</protein>
<comment type="similarity">
    <text evidence="8">Belongs to the tRNA(Ile)-lysidine synthase family.</text>
</comment>
<comment type="subcellular location">
    <subcellularLocation>
        <location evidence="1 8">Cytoplasm</location>
    </subcellularLocation>
</comment>
<dbReference type="Gene3D" id="3.40.50.620">
    <property type="entry name" value="HUPs"/>
    <property type="match status" value="1"/>
</dbReference>
<keyword evidence="5 8" id="KW-0547">Nucleotide-binding</keyword>
<reference evidence="10 11" key="1">
    <citation type="submission" date="2019-06" db="EMBL/GenBank/DDBJ databases">
        <title>Complete genome sequence of Antarcticibacterium flavum KCTC 52984T from an Antarctic marine sediment.</title>
        <authorList>
            <person name="Lee Y.M."/>
            <person name="Shin S.C."/>
        </authorList>
    </citation>
    <scope>NUCLEOTIDE SEQUENCE [LARGE SCALE GENOMIC DNA]</scope>
    <source>
        <strain evidence="10 11">KCTC 52984</strain>
    </source>
</reference>
<dbReference type="RefSeq" id="WP_139067475.1">
    <property type="nucleotide sequence ID" value="NZ_CP040812.1"/>
</dbReference>
<dbReference type="EC" id="6.3.4.19" evidence="8"/>
<dbReference type="HAMAP" id="MF_01161">
    <property type="entry name" value="tRNA_Ile_lys_synt"/>
    <property type="match status" value="1"/>
</dbReference>
<evidence type="ECO:0000256" key="8">
    <source>
        <dbReference type="HAMAP-Rule" id="MF_01161"/>
    </source>
</evidence>
<dbReference type="Pfam" id="PF01171">
    <property type="entry name" value="ATP_bind_3"/>
    <property type="match status" value="1"/>
</dbReference>
<feature type="binding site" evidence="8">
    <location>
        <begin position="26"/>
        <end position="31"/>
    </location>
    <ligand>
        <name>ATP</name>
        <dbReference type="ChEBI" id="CHEBI:30616"/>
    </ligand>
</feature>
<dbReference type="PANTHER" id="PTHR43033:SF1">
    <property type="entry name" value="TRNA(ILE)-LYSIDINE SYNTHASE-RELATED"/>
    <property type="match status" value="1"/>
</dbReference>
<dbReference type="InterPro" id="IPR012796">
    <property type="entry name" value="Lysidine-tRNA-synth_C"/>
</dbReference>
<accession>A0A5B7X6B6</accession>
<dbReference type="OrthoDB" id="9807403at2"/>